<dbReference type="KEGG" id="nti:DNFV4_01174"/>
<reference evidence="1" key="1">
    <citation type="submission" date="2022-10" db="EMBL/GenBank/DDBJ databases">
        <authorList>
            <person name="Koch H."/>
        </authorList>
    </citation>
    <scope>NUCLEOTIDE SEQUENCE</scope>
    <source>
        <strain evidence="1">DNF</strain>
    </source>
</reference>
<dbReference type="AlphaFoldDB" id="A0AA86MXK5"/>
<dbReference type="InterPro" id="IPR012657">
    <property type="entry name" value="23S_rRNA-intervening_sequence"/>
</dbReference>
<dbReference type="InterPro" id="IPR036583">
    <property type="entry name" value="23S_rRNA_IVS_sf"/>
</dbReference>
<protein>
    <submittedName>
        <fullName evidence="1">Four helix bundle protein</fullName>
    </submittedName>
</protein>
<dbReference type="Proteomes" id="UP001179121">
    <property type="component" value="Chromosome"/>
</dbReference>
<dbReference type="PANTHER" id="PTHR38471:SF2">
    <property type="entry name" value="FOUR HELIX BUNDLE PROTEIN"/>
    <property type="match status" value="1"/>
</dbReference>
<dbReference type="Pfam" id="PF05635">
    <property type="entry name" value="23S_rRNA_IVP"/>
    <property type="match status" value="1"/>
</dbReference>
<keyword evidence="2" id="KW-1185">Reference proteome</keyword>
<evidence type="ECO:0000313" key="1">
    <source>
        <dbReference type="EMBL" id="CAI4030744.1"/>
    </source>
</evidence>
<evidence type="ECO:0000313" key="2">
    <source>
        <dbReference type="Proteomes" id="UP001179121"/>
    </source>
</evidence>
<sequence>MKAGAKENFLRRTSPVSLPDRTFEFARQIVRLCLVLESKQGVSRTLCRQLLRSGTSIGANVEEGQASQSEADFLSKYSIACKEARETHYWLRLLASVKLVDPARLSVMTDECNELIAILTSICKKLRGRRP</sequence>
<dbReference type="PIRSF" id="PIRSF035652">
    <property type="entry name" value="CHP02436"/>
    <property type="match status" value="1"/>
</dbReference>
<proteinExistence type="predicted"/>
<dbReference type="Gene3D" id="1.20.1440.60">
    <property type="entry name" value="23S rRNA-intervening sequence"/>
    <property type="match status" value="1"/>
</dbReference>
<gene>
    <name evidence="1" type="ORF">DNFV4_01174</name>
</gene>
<organism evidence="1 2">
    <name type="scientific">Nitrospira tepida</name>
    <dbReference type="NCBI Taxonomy" id="2973512"/>
    <lineage>
        <taxon>Bacteria</taxon>
        <taxon>Pseudomonadati</taxon>
        <taxon>Nitrospirota</taxon>
        <taxon>Nitrospiria</taxon>
        <taxon>Nitrospirales</taxon>
        <taxon>Nitrospiraceae</taxon>
        <taxon>Nitrospira</taxon>
    </lineage>
</organism>
<dbReference type="PANTHER" id="PTHR38471">
    <property type="entry name" value="FOUR HELIX BUNDLE PROTEIN"/>
    <property type="match status" value="1"/>
</dbReference>
<dbReference type="EMBL" id="OX365700">
    <property type="protein sequence ID" value="CAI4030744.1"/>
    <property type="molecule type" value="Genomic_DNA"/>
</dbReference>
<name>A0AA86MXK5_9BACT</name>
<dbReference type="SUPFAM" id="SSF158446">
    <property type="entry name" value="IVS-encoded protein-like"/>
    <property type="match status" value="1"/>
</dbReference>
<dbReference type="NCBIfam" id="TIGR02436">
    <property type="entry name" value="four helix bundle protein"/>
    <property type="match status" value="1"/>
</dbReference>
<accession>A0AA86MXK5</accession>